<feature type="transmembrane region" description="Helical" evidence="9">
    <location>
        <begin position="43"/>
        <end position="63"/>
    </location>
</feature>
<feature type="transmembrane region" description="Helical" evidence="9">
    <location>
        <begin position="75"/>
        <end position="98"/>
    </location>
</feature>
<dbReference type="SUPFAM" id="SSF56317">
    <property type="entry name" value="Carbon-nitrogen hydrolase"/>
    <property type="match status" value="1"/>
</dbReference>
<dbReference type="RefSeq" id="WP_315650275.1">
    <property type="nucleotide sequence ID" value="NZ_JAVXZY010000003.1"/>
</dbReference>
<dbReference type="EMBL" id="JAVXZY010000003">
    <property type="protein sequence ID" value="MDT8999718.1"/>
    <property type="molecule type" value="Genomic_DNA"/>
</dbReference>
<keyword evidence="7 9" id="KW-0472">Membrane</keyword>
<evidence type="ECO:0000256" key="8">
    <source>
        <dbReference type="ARBA" id="ARBA00023315"/>
    </source>
</evidence>
<evidence type="ECO:0000256" key="5">
    <source>
        <dbReference type="ARBA" id="ARBA00022692"/>
    </source>
</evidence>
<sequence length="802" mass="86002">MAIAASALLCGLYARGGWGWPLGFIALVPWLRALDHERAWTGTLLSAWAMSLAYSAAVFAWFGQAIGSYSQWGEAAGVALLLLAAPLFQPQFIVFALLRRQALNHHGRAWAALAGAAAWVASEALLPHVLGDTLGHGLYPARLLRQAADLGGAAGLTLLLLLSNEAWTAVFAQRAAGQARALIQPLLLAAAIPLLLAGYGAARLAQLPVAGGKPLRMGLVQSAIVDYEALRREKGTAAAVREVLDTHYAMSYDAVERQHVDALLWSETVYPTTFGQPKSETGAELDAEILAIVKAAGVPLVFGTFDRDTQGEYNAAAFVSPQRGLLGLYRKTRLFPFSEHVPAWLDSPALRQALPWTGHWRPGDGARVFPLQLADGRELPVQPLICLDDVDPQLAIDGARLGAQALMTMSNDSWFAASGPGAVLHHAVAAFRSIETRLPQFRVTSNGFSAIIDASGEIVAGARQGERSLVIAAVPLQEAPPTLMRSWGDWVGPTSAAALLLLALLSALQRHSAAAPLSTGQALRLPVRVALLPPAARLAAAILRGFARLALLALAARIMLGDGALQSNTLAQLRAFSALFLVPEAAAWCLLRAYAAELDVRDGTLHFHRGRQDLTLPLAEIGSLSLWRLPLPGPGLGLRLRSSGHWRYGLSCRDPLGLAAALHAAGRIDCRSGMFVQRYAQARRLPLPHWAARLHKPAAKFLLLPLLLALPAFRLHQHIAYGSSFGEYYSFGLLAYLKAFALWWAAWIIGVTLCAAVLRAVVEALTLALLRLHGARRLLDTLALALLYLGLPVWLALRLLGA</sequence>
<gene>
    <name evidence="9 11" type="primary">lnt</name>
    <name evidence="11" type="ORF">RQP53_10610</name>
</gene>
<evidence type="ECO:0000256" key="7">
    <source>
        <dbReference type="ARBA" id="ARBA00023136"/>
    </source>
</evidence>
<dbReference type="EC" id="2.3.1.269" evidence="9"/>
<comment type="caution">
    <text evidence="11">The sequence shown here is derived from an EMBL/GenBank/DDBJ whole genome shotgun (WGS) entry which is preliminary data.</text>
</comment>
<feature type="transmembrane region" description="Helical" evidence="9">
    <location>
        <begin position="182"/>
        <end position="202"/>
    </location>
</feature>
<keyword evidence="5 9" id="KW-0812">Transmembrane</keyword>
<feature type="domain" description="CN hydrolase" evidence="10">
    <location>
        <begin position="215"/>
        <end position="476"/>
    </location>
</feature>
<dbReference type="Pfam" id="PF00795">
    <property type="entry name" value="CN_hydrolase"/>
    <property type="match status" value="1"/>
</dbReference>
<organism evidence="11 12">
    <name type="scientific">Roseateles aquae</name>
    <dbReference type="NCBI Taxonomy" id="3077235"/>
    <lineage>
        <taxon>Bacteria</taxon>
        <taxon>Pseudomonadati</taxon>
        <taxon>Pseudomonadota</taxon>
        <taxon>Betaproteobacteria</taxon>
        <taxon>Burkholderiales</taxon>
        <taxon>Sphaerotilaceae</taxon>
        <taxon>Roseateles</taxon>
    </lineage>
</organism>
<evidence type="ECO:0000259" key="10">
    <source>
        <dbReference type="PROSITE" id="PS50263"/>
    </source>
</evidence>
<keyword evidence="4 9" id="KW-0808">Transferase</keyword>
<name>A0ABU3PB13_9BURK</name>
<evidence type="ECO:0000256" key="2">
    <source>
        <dbReference type="ARBA" id="ARBA00010065"/>
    </source>
</evidence>
<evidence type="ECO:0000313" key="12">
    <source>
        <dbReference type="Proteomes" id="UP001246372"/>
    </source>
</evidence>
<reference evidence="11" key="1">
    <citation type="submission" date="2023-09" db="EMBL/GenBank/DDBJ databases">
        <title>Paucibacter sp. APW11 Genome sequencing and assembly.</title>
        <authorList>
            <person name="Kim I."/>
        </authorList>
    </citation>
    <scope>NUCLEOTIDE SEQUENCE</scope>
    <source>
        <strain evidence="11">APW11</strain>
    </source>
</reference>
<feature type="transmembrane region" description="Helical" evidence="9">
    <location>
        <begin position="110"/>
        <end position="130"/>
    </location>
</feature>
<dbReference type="InterPro" id="IPR045378">
    <property type="entry name" value="LNT_N"/>
</dbReference>
<evidence type="ECO:0000313" key="11">
    <source>
        <dbReference type="EMBL" id="MDT8999718.1"/>
    </source>
</evidence>
<accession>A0ABU3PB13</accession>
<dbReference type="CDD" id="cd07571">
    <property type="entry name" value="ALP_N-acyl_transferase"/>
    <property type="match status" value="1"/>
</dbReference>
<dbReference type="NCBIfam" id="TIGR00546">
    <property type="entry name" value="lnt"/>
    <property type="match status" value="1"/>
</dbReference>
<comment type="subcellular location">
    <subcellularLocation>
        <location evidence="1 9">Cell membrane</location>
        <topology evidence="1 9">Multi-pass membrane protein</topology>
    </subcellularLocation>
</comment>
<proteinExistence type="inferred from homology"/>
<feature type="transmembrane region" description="Helical" evidence="9">
    <location>
        <begin position="150"/>
        <end position="170"/>
    </location>
</feature>
<evidence type="ECO:0000256" key="4">
    <source>
        <dbReference type="ARBA" id="ARBA00022679"/>
    </source>
</evidence>
<dbReference type="InterPro" id="IPR003010">
    <property type="entry name" value="C-N_Hydrolase"/>
</dbReference>
<keyword evidence="6 9" id="KW-1133">Transmembrane helix</keyword>
<dbReference type="PANTHER" id="PTHR38686">
    <property type="entry name" value="APOLIPOPROTEIN N-ACYLTRANSFERASE"/>
    <property type="match status" value="1"/>
</dbReference>
<keyword evidence="12" id="KW-1185">Reference proteome</keyword>
<evidence type="ECO:0000256" key="9">
    <source>
        <dbReference type="HAMAP-Rule" id="MF_01148"/>
    </source>
</evidence>
<feature type="transmembrane region" description="Helical" evidence="9">
    <location>
        <begin position="12"/>
        <end position="31"/>
    </location>
</feature>
<evidence type="ECO:0000256" key="3">
    <source>
        <dbReference type="ARBA" id="ARBA00022475"/>
    </source>
</evidence>
<comment type="similarity">
    <text evidence="2 9">Belongs to the CN hydrolase family. Apolipoprotein N-acyltransferase subfamily.</text>
</comment>
<keyword evidence="3 9" id="KW-1003">Cell membrane</keyword>
<feature type="transmembrane region" description="Helical" evidence="9">
    <location>
        <begin position="741"/>
        <end position="770"/>
    </location>
</feature>
<dbReference type="PANTHER" id="PTHR38686:SF1">
    <property type="entry name" value="APOLIPOPROTEIN N-ACYLTRANSFERASE"/>
    <property type="match status" value="1"/>
</dbReference>
<dbReference type="HAMAP" id="MF_01148">
    <property type="entry name" value="Lnt"/>
    <property type="match status" value="1"/>
</dbReference>
<comment type="function">
    <text evidence="9">Catalyzes the phospholipid dependent N-acylation of the N-terminal cysteine of apolipoprotein, the last step in lipoprotein maturation.</text>
</comment>
<comment type="catalytic activity">
    <reaction evidence="9">
        <text>N-terminal S-1,2-diacyl-sn-glyceryl-L-cysteinyl-[lipoprotein] + a glycerophospholipid = N-acyl-S-1,2-diacyl-sn-glyceryl-L-cysteinyl-[lipoprotein] + a 2-acyl-sn-glycero-3-phospholipid + H(+)</text>
        <dbReference type="Rhea" id="RHEA:48228"/>
        <dbReference type="Rhea" id="RHEA-COMP:14681"/>
        <dbReference type="Rhea" id="RHEA-COMP:14684"/>
        <dbReference type="ChEBI" id="CHEBI:15378"/>
        <dbReference type="ChEBI" id="CHEBI:136912"/>
        <dbReference type="ChEBI" id="CHEBI:140656"/>
        <dbReference type="ChEBI" id="CHEBI:140657"/>
        <dbReference type="ChEBI" id="CHEBI:140660"/>
        <dbReference type="EC" id="2.3.1.269"/>
    </reaction>
</comment>
<evidence type="ECO:0000256" key="6">
    <source>
        <dbReference type="ARBA" id="ARBA00022989"/>
    </source>
</evidence>
<protein>
    <recommendedName>
        <fullName evidence="9">Apolipoprotein N-acyltransferase</fullName>
        <shortName evidence="9">ALP N-acyltransferase</shortName>
        <ecNumber evidence="9">2.3.1.269</ecNumber>
    </recommendedName>
</protein>
<dbReference type="InterPro" id="IPR036526">
    <property type="entry name" value="C-N_Hydrolase_sf"/>
</dbReference>
<dbReference type="Pfam" id="PF20154">
    <property type="entry name" value="LNT_N"/>
    <property type="match status" value="1"/>
</dbReference>
<dbReference type="PROSITE" id="PS50263">
    <property type="entry name" value="CN_HYDROLASE"/>
    <property type="match status" value="1"/>
</dbReference>
<keyword evidence="8 9" id="KW-0012">Acyltransferase</keyword>
<comment type="pathway">
    <text evidence="9">Protein modification; lipoprotein biosynthesis (N-acyl transfer).</text>
</comment>
<dbReference type="InterPro" id="IPR004563">
    <property type="entry name" value="Apolipo_AcylTrfase"/>
</dbReference>
<feature type="transmembrane region" description="Helical" evidence="9">
    <location>
        <begin position="782"/>
        <end position="801"/>
    </location>
</feature>
<dbReference type="Gene3D" id="3.60.110.10">
    <property type="entry name" value="Carbon-nitrogen hydrolase"/>
    <property type="match status" value="1"/>
</dbReference>
<evidence type="ECO:0000256" key="1">
    <source>
        <dbReference type="ARBA" id="ARBA00004651"/>
    </source>
</evidence>
<dbReference type="Proteomes" id="UP001246372">
    <property type="component" value="Unassembled WGS sequence"/>
</dbReference>